<comment type="similarity">
    <text evidence="3">Belongs to the PMEPA1 family.</text>
</comment>
<sequence length="296" mass="32888">RLKERWLPLVTCTKDSCYCIAKFRVNLYKVSSIQILIIVIAIVLKLGLLTCVISHYKMGARSWSDGRGRPPPKILRAQEFLQTPRPQQQQLYLPAPNYSVLYTQQGAQEKKRFELAAQQEKQIRQHSVQTDLALDLPASVTLPDGEEYPYGNSKLLHLRDSQQESEICRGCIRPPPNRTVLQGDNSITKPANVSSKSCASASVLRTIDKNPLVITHQSVSGGDHHQSGGLSHVLPSYFKLPVPMCVRTTTRRASSTSESGCRGQMTFGAANSPPRYSDIIQNHDLCRFSGQSESGV</sequence>
<gene>
    <name evidence="12" type="primary">LOC106470660</name>
</gene>
<dbReference type="InterPro" id="IPR043445">
    <property type="entry name" value="TMEPAI/LRAD4"/>
</dbReference>
<feature type="transmembrane region" description="Helical" evidence="10">
    <location>
        <begin position="33"/>
        <end position="53"/>
    </location>
</feature>
<comment type="subcellular location">
    <subcellularLocation>
        <location evidence="1">Early endosome membrane</location>
    </subcellularLocation>
    <subcellularLocation>
        <location evidence="2">Endosome membrane</location>
        <topology evidence="2">Single-pass membrane protein</topology>
    </subcellularLocation>
</comment>
<keyword evidence="4 10" id="KW-0812">Transmembrane</keyword>
<reference evidence="12" key="1">
    <citation type="submission" date="2025-08" db="UniProtKB">
        <authorList>
            <consortium name="RefSeq"/>
        </authorList>
    </citation>
    <scope>IDENTIFICATION</scope>
    <source>
        <tissue evidence="12">Muscle</tissue>
    </source>
</reference>
<dbReference type="Proteomes" id="UP000694941">
    <property type="component" value="Unplaced"/>
</dbReference>
<dbReference type="PANTHER" id="PTHR16514:SF3">
    <property type="entry name" value="LOW-DENSITY LIPOPROTEIN RECEPTOR CLASS A DOMAIN-CONTAINING PROTEIN 4-LIKE ISOFORM X1"/>
    <property type="match status" value="1"/>
</dbReference>
<protein>
    <submittedName>
        <fullName evidence="12">Protein TMEPAI-like</fullName>
    </submittedName>
</protein>
<feature type="non-terminal residue" evidence="12">
    <location>
        <position position="1"/>
    </location>
</feature>
<evidence type="ECO:0000256" key="7">
    <source>
        <dbReference type="ARBA" id="ARBA00022989"/>
    </source>
</evidence>
<evidence type="ECO:0000256" key="9">
    <source>
        <dbReference type="SAM" id="MobiDB-lite"/>
    </source>
</evidence>
<keyword evidence="5" id="KW-0734">Signal transduction inhibitor</keyword>
<evidence type="ECO:0000256" key="3">
    <source>
        <dbReference type="ARBA" id="ARBA00009908"/>
    </source>
</evidence>
<evidence type="ECO:0000256" key="5">
    <source>
        <dbReference type="ARBA" id="ARBA00022700"/>
    </source>
</evidence>
<keyword evidence="11" id="KW-1185">Reference proteome</keyword>
<keyword evidence="7 10" id="KW-1133">Transmembrane helix</keyword>
<proteinExistence type="inferred from homology"/>
<name>A0ABM1TIP3_LIMPO</name>
<evidence type="ECO:0000256" key="6">
    <source>
        <dbReference type="ARBA" id="ARBA00022753"/>
    </source>
</evidence>
<evidence type="ECO:0000313" key="11">
    <source>
        <dbReference type="Proteomes" id="UP000694941"/>
    </source>
</evidence>
<keyword evidence="8 10" id="KW-0472">Membrane</keyword>
<dbReference type="GeneID" id="106470660"/>
<feature type="region of interest" description="Disordered" evidence="9">
    <location>
        <begin position="251"/>
        <end position="275"/>
    </location>
</feature>
<evidence type="ECO:0000256" key="1">
    <source>
        <dbReference type="ARBA" id="ARBA00004146"/>
    </source>
</evidence>
<dbReference type="RefSeq" id="XP_022255749.1">
    <property type="nucleotide sequence ID" value="XM_022400041.1"/>
</dbReference>
<accession>A0ABM1TIP3</accession>
<evidence type="ECO:0000313" key="12">
    <source>
        <dbReference type="RefSeq" id="XP_022255749.1"/>
    </source>
</evidence>
<evidence type="ECO:0000256" key="10">
    <source>
        <dbReference type="SAM" id="Phobius"/>
    </source>
</evidence>
<dbReference type="PANTHER" id="PTHR16514">
    <property type="entry name" value="LOW DENSITY LIPOPROTEIN RECEPTOR CLASS A DOMAIN-CONTAINING 4A"/>
    <property type="match status" value="1"/>
</dbReference>
<evidence type="ECO:0000256" key="8">
    <source>
        <dbReference type="ARBA" id="ARBA00023136"/>
    </source>
</evidence>
<keyword evidence="6" id="KW-0967">Endosome</keyword>
<evidence type="ECO:0000256" key="2">
    <source>
        <dbReference type="ARBA" id="ARBA00004190"/>
    </source>
</evidence>
<organism evidence="11 12">
    <name type="scientific">Limulus polyphemus</name>
    <name type="common">Atlantic horseshoe crab</name>
    <dbReference type="NCBI Taxonomy" id="6850"/>
    <lineage>
        <taxon>Eukaryota</taxon>
        <taxon>Metazoa</taxon>
        <taxon>Ecdysozoa</taxon>
        <taxon>Arthropoda</taxon>
        <taxon>Chelicerata</taxon>
        <taxon>Merostomata</taxon>
        <taxon>Xiphosura</taxon>
        <taxon>Limulidae</taxon>
        <taxon>Limulus</taxon>
    </lineage>
</organism>
<evidence type="ECO:0000256" key="4">
    <source>
        <dbReference type="ARBA" id="ARBA00022692"/>
    </source>
</evidence>